<comment type="caution">
    <text evidence="1">The sequence shown here is derived from an EMBL/GenBank/DDBJ whole genome shotgun (WGS) entry which is preliminary data.</text>
</comment>
<dbReference type="EMBL" id="JNSL01000088">
    <property type="protein sequence ID" value="KGA16308.1"/>
    <property type="molecule type" value="Genomic_DNA"/>
</dbReference>
<dbReference type="Gene3D" id="2.60.40.1080">
    <property type="match status" value="1"/>
</dbReference>
<name>A0A094SDP7_9ZZZZ</name>
<protein>
    <recommendedName>
        <fullName evidence="2">BIG2 domain-containing protein</fullName>
    </recommendedName>
</protein>
<evidence type="ECO:0000313" key="1">
    <source>
        <dbReference type="EMBL" id="KGA16308.1"/>
    </source>
</evidence>
<gene>
    <name evidence="1" type="ORF">GM51_12900</name>
</gene>
<evidence type="ECO:0008006" key="2">
    <source>
        <dbReference type="Google" id="ProtNLM"/>
    </source>
</evidence>
<organism evidence="1">
    <name type="scientific">freshwater metagenome</name>
    <dbReference type="NCBI Taxonomy" id="449393"/>
    <lineage>
        <taxon>unclassified sequences</taxon>
        <taxon>metagenomes</taxon>
        <taxon>ecological metagenomes</taxon>
    </lineage>
</organism>
<proteinExistence type="predicted"/>
<accession>A0A094SDP7</accession>
<reference evidence="1" key="1">
    <citation type="submission" date="2014-06" db="EMBL/GenBank/DDBJ databases">
        <title>Key roles for freshwater Actinobacteria revealed by deep metagenomic sequencing.</title>
        <authorList>
            <person name="Ghai R."/>
            <person name="Mizuno C.M."/>
            <person name="Picazo A."/>
            <person name="Camacho A."/>
            <person name="Rodriguez-Valera F."/>
        </authorList>
    </citation>
    <scope>NUCLEOTIDE SEQUENCE</scope>
</reference>
<dbReference type="AlphaFoldDB" id="A0A094SDP7"/>
<dbReference type="SUPFAM" id="SSF49373">
    <property type="entry name" value="Invasin/intimin cell-adhesion fragments"/>
    <property type="match status" value="1"/>
</dbReference>
<sequence length="683" mass="69914">MKTRVVAIVLIGVLFASIMVGLASSASAALNSISTRPDPVITTIDQGTITLSPPVSRSQAPWTVEITDPRIATANGLVITLKAVGSTVIRYVQPANGEFTNAVSDFSRLTINPGTPTLGTFADRTVNLSQNLFALTPPTSNSDGAWVYESLNTDIAVISGNLITLRDGGTVQIKATQAATARWVSVSKTMALTVNAPAPTIGSFSDITLSIDSVARVQLAPPSSTSKGAWTLTSSDPTIVGIDGLSLLTRKAGTATITARQAAAGGFRSTTTSMKVTVSAVTPNTTIGNFKDIAIDLDNGATKVVPFTSPTSTSPAAWSFISSDPATASVNGLALIALKPGTITLTANQPASGNFAAVGPISVKVTIRGNQQLAKPANITKLVGDPAIKIAYPPSLSNGAWSAISSAPTIVGINNESISFESAGRATITLTQSATDTYTASSTTFEVTVIGIPPTLGAFQPLTVGVGEKLTTPVTPQSPSTGRWIFTSSDPTIVSIVDNVITGIKAGTAIISAYQEPAGRYGQSPTVQATITVKPAPTITTPANIALVAGTQQVISAPTSNSLGTWVYTSSNPAIVAITGNSLSALAAGTATITASQAATTLFTAASRTFTITVTAAPVPRATAIPTKRVINVTLTNAAGKQVIVKINGAISRVGKNTVTPGRKLVTVQVDGRLILNKVIIIR</sequence>
<dbReference type="InterPro" id="IPR008964">
    <property type="entry name" value="Invasin/intimin_cell_adhesion"/>
</dbReference>